<keyword evidence="3" id="KW-1185">Reference proteome</keyword>
<keyword evidence="1" id="KW-0472">Membrane</keyword>
<organism evidence="2 3">
    <name type="scientific">Lolium multiflorum</name>
    <name type="common">Italian ryegrass</name>
    <name type="synonym">Lolium perenne subsp. multiflorum</name>
    <dbReference type="NCBI Taxonomy" id="4521"/>
    <lineage>
        <taxon>Eukaryota</taxon>
        <taxon>Viridiplantae</taxon>
        <taxon>Streptophyta</taxon>
        <taxon>Embryophyta</taxon>
        <taxon>Tracheophyta</taxon>
        <taxon>Spermatophyta</taxon>
        <taxon>Magnoliopsida</taxon>
        <taxon>Liliopsida</taxon>
        <taxon>Poales</taxon>
        <taxon>Poaceae</taxon>
        <taxon>BOP clade</taxon>
        <taxon>Pooideae</taxon>
        <taxon>Poodae</taxon>
        <taxon>Poeae</taxon>
        <taxon>Poeae Chloroplast Group 2 (Poeae type)</taxon>
        <taxon>Loliodinae</taxon>
        <taxon>Loliinae</taxon>
        <taxon>Lolium</taxon>
    </lineage>
</organism>
<feature type="transmembrane region" description="Helical" evidence="1">
    <location>
        <begin position="28"/>
        <end position="58"/>
    </location>
</feature>
<comment type="caution">
    <text evidence="2">The sequence shown here is derived from an EMBL/GenBank/DDBJ whole genome shotgun (WGS) entry which is preliminary data.</text>
</comment>
<accession>A0AAD8U8I7</accession>
<dbReference type="EMBL" id="JAUUTY010000001">
    <property type="protein sequence ID" value="KAK1698969.1"/>
    <property type="molecule type" value="Genomic_DNA"/>
</dbReference>
<gene>
    <name evidence="2" type="ORF">QYE76_015666</name>
</gene>
<keyword evidence="1" id="KW-1133">Transmembrane helix</keyword>
<evidence type="ECO:0000313" key="3">
    <source>
        <dbReference type="Proteomes" id="UP001231189"/>
    </source>
</evidence>
<dbReference type="AlphaFoldDB" id="A0AAD8U8I7"/>
<sequence length="84" mass="9390">MLSRCRPVDHDDLVMICPVCLLHRRRRVLVVLFVVALFVVVVVVLHPFLALLLLFLLLTTGAREFKRAPATSERASSAPRPGSD</sequence>
<proteinExistence type="predicted"/>
<protein>
    <recommendedName>
        <fullName evidence="4">Transmembrane protein</fullName>
    </recommendedName>
</protein>
<evidence type="ECO:0008006" key="4">
    <source>
        <dbReference type="Google" id="ProtNLM"/>
    </source>
</evidence>
<keyword evidence="1" id="KW-0812">Transmembrane</keyword>
<evidence type="ECO:0000313" key="2">
    <source>
        <dbReference type="EMBL" id="KAK1698969.1"/>
    </source>
</evidence>
<evidence type="ECO:0000256" key="1">
    <source>
        <dbReference type="SAM" id="Phobius"/>
    </source>
</evidence>
<dbReference type="Proteomes" id="UP001231189">
    <property type="component" value="Unassembled WGS sequence"/>
</dbReference>
<reference evidence="2" key="1">
    <citation type="submission" date="2023-07" db="EMBL/GenBank/DDBJ databases">
        <title>A chromosome-level genome assembly of Lolium multiflorum.</title>
        <authorList>
            <person name="Chen Y."/>
            <person name="Copetti D."/>
            <person name="Kolliker R."/>
            <person name="Studer B."/>
        </authorList>
    </citation>
    <scope>NUCLEOTIDE SEQUENCE</scope>
    <source>
        <strain evidence="2">02402/16</strain>
        <tissue evidence="2">Leaf</tissue>
    </source>
</reference>
<name>A0AAD8U8I7_LOLMU</name>